<reference evidence="2" key="2">
    <citation type="submission" date="2019-06" db="EMBL/GenBank/DDBJ databases">
        <title>Co-occurence of chitin degradation, pigmentation and bioactivity in marine Pseudoalteromonas.</title>
        <authorList>
            <person name="Sonnenschein E.C."/>
            <person name="Bech P.K."/>
        </authorList>
    </citation>
    <scope>NUCLEOTIDE SEQUENCE [LARGE SCALE GENOMIC DNA]</scope>
    <source>
        <strain evidence="2">S1607</strain>
    </source>
</reference>
<name>A0AAQ2IQ51_PSEO7</name>
<dbReference type="EMBL" id="PNEL01000173">
    <property type="protein sequence ID" value="TMN70992.1"/>
    <property type="molecule type" value="Genomic_DNA"/>
</dbReference>
<organism evidence="1 2">
    <name type="scientific">Pseudoalteromonas piscicida</name>
    <dbReference type="NCBI Taxonomy" id="43662"/>
    <lineage>
        <taxon>Bacteria</taxon>
        <taxon>Pseudomonadati</taxon>
        <taxon>Pseudomonadota</taxon>
        <taxon>Gammaproteobacteria</taxon>
        <taxon>Alteromonadales</taxon>
        <taxon>Pseudoalteromonadaceae</taxon>
        <taxon>Pseudoalteromonas</taxon>
    </lineage>
</organism>
<evidence type="ECO:0000313" key="1">
    <source>
        <dbReference type="EMBL" id="TMN70992.1"/>
    </source>
</evidence>
<accession>A0AAQ2IQ51</accession>
<reference evidence="1 2" key="1">
    <citation type="submission" date="2017-12" db="EMBL/GenBank/DDBJ databases">
        <authorList>
            <person name="Paulsen S."/>
            <person name="Gram L.K."/>
        </authorList>
    </citation>
    <scope>NUCLEOTIDE SEQUENCE [LARGE SCALE GENOMIC DNA]</scope>
    <source>
        <strain evidence="1 2">S1607</strain>
    </source>
</reference>
<proteinExistence type="predicted"/>
<dbReference type="AlphaFoldDB" id="A0AAQ2IQ51"/>
<comment type="caution">
    <text evidence="1">The sequence shown here is derived from an EMBL/GenBank/DDBJ whole genome shotgun (WGS) entry which is preliminary data.</text>
</comment>
<dbReference type="Proteomes" id="UP000305423">
    <property type="component" value="Unassembled WGS sequence"/>
</dbReference>
<sequence>WFSLQHVNSTLKKNADAELHELSSIASEFTNLWFDDHLTDLYTFKNQLANYPLEQSKLINHFVTHYDFVNSIEVIAASTFEQPIISPYGQIDKGELSQLIN</sequence>
<feature type="non-terminal residue" evidence="1">
    <location>
        <position position="101"/>
    </location>
</feature>
<evidence type="ECO:0000313" key="2">
    <source>
        <dbReference type="Proteomes" id="UP000305423"/>
    </source>
</evidence>
<protein>
    <submittedName>
        <fullName evidence="1">Uncharacterized protein</fullName>
    </submittedName>
</protein>
<feature type="non-terminal residue" evidence="1">
    <location>
        <position position="1"/>
    </location>
</feature>
<gene>
    <name evidence="1" type="ORF">CWB74_23625</name>
</gene>
<dbReference type="RefSeq" id="WP_138556394.1">
    <property type="nucleotide sequence ID" value="NZ_PNEL01000173.1"/>
</dbReference>